<evidence type="ECO:0000256" key="2">
    <source>
        <dbReference type="SAM" id="Phobius"/>
    </source>
</evidence>
<feature type="compositionally biased region" description="Gly residues" evidence="1">
    <location>
        <begin position="115"/>
        <end position="126"/>
    </location>
</feature>
<name>A0ABN9CW05_9NEOB</name>
<accession>A0ABN9CW05</accession>
<evidence type="ECO:0000256" key="1">
    <source>
        <dbReference type="SAM" id="MobiDB-lite"/>
    </source>
</evidence>
<evidence type="ECO:0000313" key="3">
    <source>
        <dbReference type="EMBL" id="CAI9563132.1"/>
    </source>
</evidence>
<dbReference type="EMBL" id="CATNWA010012285">
    <property type="protein sequence ID" value="CAI9563132.1"/>
    <property type="molecule type" value="Genomic_DNA"/>
</dbReference>
<comment type="caution">
    <text evidence="3">The sequence shown here is derived from an EMBL/GenBank/DDBJ whole genome shotgun (WGS) entry which is preliminary data.</text>
</comment>
<organism evidence="3 4">
    <name type="scientific">Staurois parvus</name>
    <dbReference type="NCBI Taxonomy" id="386267"/>
    <lineage>
        <taxon>Eukaryota</taxon>
        <taxon>Metazoa</taxon>
        <taxon>Chordata</taxon>
        <taxon>Craniata</taxon>
        <taxon>Vertebrata</taxon>
        <taxon>Euteleostomi</taxon>
        <taxon>Amphibia</taxon>
        <taxon>Batrachia</taxon>
        <taxon>Anura</taxon>
        <taxon>Neobatrachia</taxon>
        <taxon>Ranoidea</taxon>
        <taxon>Ranidae</taxon>
        <taxon>Staurois</taxon>
    </lineage>
</organism>
<evidence type="ECO:0000313" key="4">
    <source>
        <dbReference type="Proteomes" id="UP001162483"/>
    </source>
</evidence>
<protein>
    <submittedName>
        <fullName evidence="3">Uncharacterized protein</fullName>
    </submittedName>
</protein>
<dbReference type="Proteomes" id="UP001162483">
    <property type="component" value="Unassembled WGS sequence"/>
</dbReference>
<feature type="region of interest" description="Disordered" evidence="1">
    <location>
        <begin position="64"/>
        <end position="97"/>
    </location>
</feature>
<gene>
    <name evidence="3" type="ORF">SPARVUS_LOCUS5701704</name>
</gene>
<keyword evidence="2" id="KW-0812">Transmembrane</keyword>
<feature type="region of interest" description="Disordered" evidence="1">
    <location>
        <begin position="113"/>
        <end position="136"/>
    </location>
</feature>
<keyword evidence="4" id="KW-1185">Reference proteome</keyword>
<feature type="transmembrane region" description="Helical" evidence="2">
    <location>
        <begin position="6"/>
        <end position="26"/>
    </location>
</feature>
<proteinExistence type="predicted"/>
<sequence length="136" mass="15066">MRSGDVNWGAVLWMALYVIVRVLNFIRWATGSQWRDWQRGVRTLSGGQWRDWQRGVEDTEWGPVGGLAERGGGHRVEASGGIGREGWRTPSGGQWRDWQRGVEDTEWGPVEGLAERGGGPLSGGQWRGLAERGGGH</sequence>
<keyword evidence="2" id="KW-1133">Transmembrane helix</keyword>
<reference evidence="3" key="1">
    <citation type="submission" date="2023-05" db="EMBL/GenBank/DDBJ databases">
        <authorList>
            <person name="Stuckert A."/>
        </authorList>
    </citation>
    <scope>NUCLEOTIDE SEQUENCE</scope>
</reference>
<keyword evidence="2" id="KW-0472">Membrane</keyword>